<feature type="binding site" evidence="9">
    <location>
        <position position="48"/>
    </location>
    <ligand>
        <name>NADPH</name>
        <dbReference type="ChEBI" id="CHEBI:57783"/>
    </ligand>
</feature>
<evidence type="ECO:0000256" key="4">
    <source>
        <dbReference type="ARBA" id="ARBA00022857"/>
    </source>
</evidence>
<gene>
    <name evidence="9" type="primary">dxr</name>
    <name evidence="13" type="ORF">HXK03_04150</name>
</gene>
<proteinExistence type="inferred from homology"/>
<comment type="function">
    <text evidence="9">Catalyzes the NADPH-dependent rearrangement and reduction of 1-deoxy-D-xylulose-5-phosphate (DXP) to 2-C-methyl-D-erythritol 4-phosphate (MEP).</text>
</comment>
<dbReference type="HAMAP" id="MF_00183">
    <property type="entry name" value="DXP_reductoisom"/>
    <property type="match status" value="1"/>
</dbReference>
<evidence type="ECO:0000256" key="2">
    <source>
        <dbReference type="ARBA" id="ARBA00006825"/>
    </source>
</evidence>
<comment type="pathway">
    <text evidence="1 9">Isoprenoid biosynthesis; isopentenyl diphosphate biosynthesis via DXP pathway; isopentenyl diphosphate from 1-deoxy-D-xylulose 5-phosphate: step 1/6.</text>
</comment>
<evidence type="ECO:0000256" key="7">
    <source>
        <dbReference type="ARBA" id="ARBA00023229"/>
    </source>
</evidence>
<evidence type="ECO:0000256" key="9">
    <source>
        <dbReference type="HAMAP-Rule" id="MF_00183"/>
    </source>
</evidence>
<evidence type="ECO:0000313" key="14">
    <source>
        <dbReference type="Proteomes" id="UP000718630"/>
    </source>
</evidence>
<dbReference type="InterPro" id="IPR036169">
    <property type="entry name" value="DXPR_C_sf"/>
</dbReference>
<feature type="binding site" evidence="9">
    <location>
        <position position="230"/>
    </location>
    <ligand>
        <name>1-deoxy-D-xylulose 5-phosphate</name>
        <dbReference type="ChEBI" id="CHEBI:57792"/>
    </ligand>
</feature>
<comment type="catalytic activity">
    <reaction evidence="8">
        <text>2-C-methyl-D-erythritol 4-phosphate + NADP(+) = 1-deoxy-D-xylulose 5-phosphate + NADPH + H(+)</text>
        <dbReference type="Rhea" id="RHEA:13717"/>
        <dbReference type="ChEBI" id="CHEBI:15378"/>
        <dbReference type="ChEBI" id="CHEBI:57783"/>
        <dbReference type="ChEBI" id="CHEBI:57792"/>
        <dbReference type="ChEBI" id="CHEBI:58262"/>
        <dbReference type="ChEBI" id="CHEBI:58349"/>
        <dbReference type="EC" id="1.1.1.267"/>
    </reaction>
    <physiologicalReaction direction="right-to-left" evidence="8">
        <dbReference type="Rhea" id="RHEA:13719"/>
    </physiologicalReaction>
</comment>
<keyword evidence="3 9" id="KW-0479">Metal-binding</keyword>
<feature type="binding site" evidence="9">
    <location>
        <position position="170"/>
    </location>
    <ligand>
        <name>1-deoxy-D-xylulose 5-phosphate</name>
        <dbReference type="ChEBI" id="CHEBI:57792"/>
    </ligand>
</feature>
<dbReference type="Gene3D" id="1.10.1740.10">
    <property type="match status" value="1"/>
</dbReference>
<dbReference type="Pfam" id="PF08436">
    <property type="entry name" value="DXP_redisom_C"/>
    <property type="match status" value="1"/>
</dbReference>
<dbReference type="InterPro" id="IPR013512">
    <property type="entry name" value="DXP_reductoisomerase_N"/>
</dbReference>
<keyword evidence="7 9" id="KW-0414">Isoprene biosynthesis</keyword>
<feature type="binding site" evidence="9">
    <location>
        <position position="22"/>
    </location>
    <ligand>
        <name>NADPH</name>
        <dbReference type="ChEBI" id="CHEBI:57783"/>
    </ligand>
</feature>
<sequence>MPPAVPVPAQGAPIPVVVLGSTGSIGTQALAVIDANPGVFEVVGLGAGGADPGALAAQAASHGAPLAAVAREDRVGEVRGALAAAAPPVAPTVLGGADAASDLVREACARWGGRVVVLNGITGSVGLRPTLAALESGATLALANKESLVAGGALVKRALRRPGQVVPVDSEHSAIAQALASGVHEKGLTSRRLSGASEVADLVLTASGGPFRGLTRAELARVTPEQALNHPTWDMGPVVTINSATLMNKGLELIEAHLLFDVAPDHIITTVHPQSIVHSMVTWQDGATTLQASPPDMRLPIALGLAWPRRLRGVEEPLRWDAASQWTFEPVDDEAFPAVGLARAAVSASATHPAVMNAANEVLVSAFRAGAVGLPGITDVVERVLSEHEGVEDPSLEDVEAVARGARERARELSVL</sequence>
<dbReference type="PANTHER" id="PTHR30525:SF0">
    <property type="entry name" value="1-DEOXY-D-XYLULOSE 5-PHOSPHATE REDUCTOISOMERASE, CHLOROPLASTIC"/>
    <property type="match status" value="1"/>
</dbReference>
<dbReference type="Gene3D" id="3.40.50.720">
    <property type="entry name" value="NAD(P)-binding Rossmann-like Domain"/>
    <property type="match status" value="1"/>
</dbReference>
<feature type="binding site" evidence="9">
    <location>
        <position position="146"/>
    </location>
    <ligand>
        <name>NADPH</name>
        <dbReference type="ChEBI" id="CHEBI:57783"/>
    </ligand>
</feature>
<feature type="binding site" evidence="9">
    <location>
        <position position="236"/>
    </location>
    <ligand>
        <name>NADPH</name>
        <dbReference type="ChEBI" id="CHEBI:57783"/>
    </ligand>
</feature>
<dbReference type="GO" id="GO:0051484">
    <property type="term" value="P:isopentenyl diphosphate biosynthetic process, methylerythritol 4-phosphate pathway involved in terpenoid biosynthetic process"/>
    <property type="evidence" value="ECO:0007669"/>
    <property type="project" value="TreeGrafter"/>
</dbReference>
<feature type="binding site" evidence="9">
    <location>
        <position position="144"/>
    </location>
    <ligand>
        <name>NADPH</name>
        <dbReference type="ChEBI" id="CHEBI:57783"/>
    </ligand>
</feature>
<organism evidence="13 14">
    <name type="scientific">Schaalia georgiae</name>
    <dbReference type="NCBI Taxonomy" id="52768"/>
    <lineage>
        <taxon>Bacteria</taxon>
        <taxon>Bacillati</taxon>
        <taxon>Actinomycetota</taxon>
        <taxon>Actinomycetes</taxon>
        <taxon>Actinomycetales</taxon>
        <taxon>Actinomycetaceae</taxon>
        <taxon>Schaalia</taxon>
    </lineage>
</organism>
<feature type="binding site" evidence="9">
    <location>
        <position position="207"/>
    </location>
    <ligand>
        <name>1-deoxy-D-xylulose 5-phosphate</name>
        <dbReference type="ChEBI" id="CHEBI:57792"/>
    </ligand>
</feature>
<feature type="binding site" evidence="9">
    <location>
        <position position="171"/>
    </location>
    <ligand>
        <name>Mn(2+)</name>
        <dbReference type="ChEBI" id="CHEBI:29035"/>
    </ligand>
</feature>
<comment type="caution">
    <text evidence="9">Lacks conserved residue(s) required for the propagation of feature annotation.</text>
</comment>
<dbReference type="SUPFAM" id="SSF55347">
    <property type="entry name" value="Glyceraldehyde-3-phosphate dehydrogenase-like, C-terminal domain"/>
    <property type="match status" value="1"/>
</dbReference>
<feature type="binding site" evidence="9">
    <location>
        <position position="249"/>
    </location>
    <ligand>
        <name>1-deoxy-D-xylulose 5-phosphate</name>
        <dbReference type="ChEBI" id="CHEBI:57792"/>
    </ligand>
</feature>
<dbReference type="NCBIfam" id="TIGR00243">
    <property type="entry name" value="Dxr"/>
    <property type="match status" value="1"/>
</dbReference>
<dbReference type="GO" id="GO:0030604">
    <property type="term" value="F:1-deoxy-D-xylulose-5-phosphate reductoisomerase activity"/>
    <property type="evidence" value="ECO:0007669"/>
    <property type="project" value="UniProtKB-UniRule"/>
</dbReference>
<dbReference type="InterPro" id="IPR013644">
    <property type="entry name" value="DXP_reductoisomerase_C"/>
</dbReference>
<evidence type="ECO:0000259" key="10">
    <source>
        <dbReference type="Pfam" id="PF02670"/>
    </source>
</evidence>
<comment type="cofactor">
    <cofactor evidence="9">
        <name>Mg(2+)</name>
        <dbReference type="ChEBI" id="CHEBI:18420"/>
    </cofactor>
    <cofactor evidence="9">
        <name>Mn(2+)</name>
        <dbReference type="ChEBI" id="CHEBI:29035"/>
    </cofactor>
</comment>
<feature type="binding site" evidence="9">
    <location>
        <position position="23"/>
    </location>
    <ligand>
        <name>NADPH</name>
        <dbReference type="ChEBI" id="CHEBI:57783"/>
    </ligand>
</feature>
<evidence type="ECO:0000256" key="3">
    <source>
        <dbReference type="ARBA" id="ARBA00022723"/>
    </source>
</evidence>
<feature type="binding site" evidence="9">
    <location>
        <position position="25"/>
    </location>
    <ligand>
        <name>NADPH</name>
        <dbReference type="ChEBI" id="CHEBI:57783"/>
    </ligand>
</feature>
<accession>A0A929N3S3</accession>
<evidence type="ECO:0000256" key="1">
    <source>
        <dbReference type="ARBA" id="ARBA00005094"/>
    </source>
</evidence>
<dbReference type="Proteomes" id="UP000718630">
    <property type="component" value="Unassembled WGS sequence"/>
</dbReference>
<dbReference type="SUPFAM" id="SSF51735">
    <property type="entry name" value="NAD(P)-binding Rossmann-fold domains"/>
    <property type="match status" value="1"/>
</dbReference>
<dbReference type="PIRSF" id="PIRSF006205">
    <property type="entry name" value="Dxp_reductismrs"/>
    <property type="match status" value="1"/>
</dbReference>
<feature type="binding site" evidence="9">
    <location>
        <position position="252"/>
    </location>
    <ligand>
        <name>1-deoxy-D-xylulose 5-phosphate</name>
        <dbReference type="ChEBI" id="CHEBI:57792"/>
    </ligand>
</feature>
<evidence type="ECO:0000259" key="11">
    <source>
        <dbReference type="Pfam" id="PF08436"/>
    </source>
</evidence>
<dbReference type="Pfam" id="PF13288">
    <property type="entry name" value="DXPR_C"/>
    <property type="match status" value="1"/>
</dbReference>
<keyword evidence="5 9" id="KW-0560">Oxidoreductase</keyword>
<reference evidence="13" key="1">
    <citation type="submission" date="2020-04" db="EMBL/GenBank/DDBJ databases">
        <title>Deep metagenomics examines the oral microbiome during advanced dental caries in children, revealing novel taxa and co-occurrences with host molecules.</title>
        <authorList>
            <person name="Baker J.L."/>
            <person name="Morton J.T."/>
            <person name="Dinis M."/>
            <person name="Alvarez R."/>
            <person name="Tran N.C."/>
            <person name="Knight R."/>
            <person name="Edlund A."/>
        </authorList>
    </citation>
    <scope>NUCLEOTIDE SEQUENCE</scope>
    <source>
        <strain evidence="13">JCVI_32_bin.64</strain>
    </source>
</reference>
<evidence type="ECO:0000256" key="6">
    <source>
        <dbReference type="ARBA" id="ARBA00023211"/>
    </source>
</evidence>
<feature type="binding site" evidence="9">
    <location>
        <position position="171"/>
    </location>
    <ligand>
        <name>1-deoxy-D-xylulose 5-phosphate</name>
        <dbReference type="ChEBI" id="CHEBI:57792"/>
    </ligand>
</feature>
<feature type="binding site" evidence="9">
    <location>
        <position position="169"/>
    </location>
    <ligand>
        <name>Mn(2+)</name>
        <dbReference type="ChEBI" id="CHEBI:29035"/>
    </ligand>
</feature>
<dbReference type="InterPro" id="IPR003821">
    <property type="entry name" value="DXP_reductoisomerase"/>
</dbReference>
<feature type="domain" description="DXP reductoisomerase C-terminal" evidence="12">
    <location>
        <begin position="293"/>
        <end position="408"/>
    </location>
</feature>
<protein>
    <recommendedName>
        <fullName evidence="9">1-deoxy-D-xylulose 5-phosphate reductoisomerase</fullName>
        <shortName evidence="9">DXP reductoisomerase</shortName>
        <ecNumber evidence="9">1.1.1.267</ecNumber>
    </recommendedName>
    <alternativeName>
        <fullName evidence="9">1-deoxyxylulose-5-phosphate reductoisomerase</fullName>
    </alternativeName>
    <alternativeName>
        <fullName evidence="9">2-C-methyl-D-erythritol 4-phosphate synthase</fullName>
    </alternativeName>
</protein>
<feature type="binding site" evidence="9">
    <location>
        <position position="145"/>
    </location>
    <ligand>
        <name>1-deoxy-D-xylulose 5-phosphate</name>
        <dbReference type="ChEBI" id="CHEBI:57792"/>
    </ligand>
</feature>
<dbReference type="SUPFAM" id="SSF69055">
    <property type="entry name" value="1-deoxy-D-xylulose-5-phosphate reductoisomerase, C-terminal domain"/>
    <property type="match status" value="1"/>
</dbReference>
<comment type="caution">
    <text evidence="13">The sequence shown here is derived from an EMBL/GenBank/DDBJ whole genome shotgun (WGS) entry which is preliminary data.</text>
</comment>
<feature type="binding site" evidence="9">
    <location>
        <position position="243"/>
    </location>
    <ligand>
        <name>1-deoxy-D-xylulose 5-phosphate</name>
        <dbReference type="ChEBI" id="CHEBI:57792"/>
    </ligand>
</feature>
<evidence type="ECO:0000313" key="13">
    <source>
        <dbReference type="EMBL" id="MBF0940050.1"/>
    </source>
</evidence>
<dbReference type="InterPro" id="IPR036291">
    <property type="entry name" value="NAD(P)-bd_dom_sf"/>
</dbReference>
<dbReference type="EMBL" id="JABZFZ010000173">
    <property type="protein sequence ID" value="MBF0940050.1"/>
    <property type="molecule type" value="Genomic_DNA"/>
</dbReference>
<dbReference type="GO" id="GO:0070402">
    <property type="term" value="F:NADPH binding"/>
    <property type="evidence" value="ECO:0007669"/>
    <property type="project" value="InterPro"/>
</dbReference>
<dbReference type="Pfam" id="PF02670">
    <property type="entry name" value="DXP_reductoisom"/>
    <property type="match status" value="1"/>
</dbReference>
<keyword evidence="9" id="KW-0460">Magnesium</keyword>
<dbReference type="AlphaFoldDB" id="A0A929N3S3"/>
<comment type="similarity">
    <text evidence="2 9">Belongs to the DXR family.</text>
</comment>
<dbReference type="EC" id="1.1.1.267" evidence="9"/>
<dbReference type="GO" id="GO:0030145">
    <property type="term" value="F:manganese ion binding"/>
    <property type="evidence" value="ECO:0007669"/>
    <property type="project" value="TreeGrafter"/>
</dbReference>
<feature type="binding site" evidence="9">
    <location>
        <position position="252"/>
    </location>
    <ligand>
        <name>Mn(2+)</name>
        <dbReference type="ChEBI" id="CHEBI:29035"/>
    </ligand>
</feature>
<evidence type="ECO:0000256" key="8">
    <source>
        <dbReference type="ARBA" id="ARBA00048543"/>
    </source>
</evidence>
<evidence type="ECO:0000256" key="5">
    <source>
        <dbReference type="ARBA" id="ARBA00023002"/>
    </source>
</evidence>
<feature type="binding site" evidence="9">
    <location>
        <position position="24"/>
    </location>
    <ligand>
        <name>NADPH</name>
        <dbReference type="ChEBI" id="CHEBI:57783"/>
    </ligand>
</feature>
<dbReference type="PANTHER" id="PTHR30525">
    <property type="entry name" value="1-DEOXY-D-XYLULOSE 5-PHOSPHATE REDUCTOISOMERASE"/>
    <property type="match status" value="1"/>
</dbReference>
<feature type="domain" description="1-deoxy-D-xylulose 5-phosphate reductoisomerase C-terminal" evidence="11">
    <location>
        <begin position="165"/>
        <end position="260"/>
    </location>
</feature>
<keyword evidence="6 9" id="KW-0464">Manganese</keyword>
<feature type="binding site" evidence="9">
    <location>
        <position position="248"/>
    </location>
    <ligand>
        <name>1-deoxy-D-xylulose 5-phosphate</name>
        <dbReference type="ChEBI" id="CHEBI:57792"/>
    </ligand>
</feature>
<evidence type="ECO:0000259" key="12">
    <source>
        <dbReference type="Pfam" id="PF13288"/>
    </source>
</evidence>
<dbReference type="InterPro" id="IPR026877">
    <property type="entry name" value="DXPR_C"/>
</dbReference>
<name>A0A929N3S3_9ACTO</name>
<feature type="domain" description="1-deoxy-D-xylulose 5-phosphate reductoisomerase N-terminal" evidence="10">
    <location>
        <begin position="16"/>
        <end position="152"/>
    </location>
</feature>
<keyword evidence="4 9" id="KW-0521">NADP</keyword>